<comment type="caution">
    <text evidence="3">The sequence shown here is derived from an EMBL/GenBank/DDBJ whole genome shotgun (WGS) entry which is preliminary data.</text>
</comment>
<sequence>MRKAVLAGLLLAAAPISAVMAQNWDATYSATDGGNLHGNPQASTRLTTFVSYTCPHCANFETQAEGPLRLAYVQTGRVAVEVRHVIRNPIDLAAALAAECGSADKFWGNHRAILRDQPRWLAAAQATTPAQQARWRTGTTGARMRAIASDIGLYRIMEPRGYTAAQLDQCLNNEAEARRLAETAAADNARWDIPGTPSFAINGTMVAGVHSWQALQPRLDAALR</sequence>
<dbReference type="InterPro" id="IPR036249">
    <property type="entry name" value="Thioredoxin-like_sf"/>
</dbReference>
<dbReference type="Pfam" id="PF13462">
    <property type="entry name" value="Thioredoxin_4"/>
    <property type="match status" value="1"/>
</dbReference>
<dbReference type="Gene3D" id="1.10.40.110">
    <property type="match status" value="1"/>
</dbReference>
<proteinExistence type="predicted"/>
<dbReference type="Gene3D" id="3.40.30.10">
    <property type="entry name" value="Glutaredoxin"/>
    <property type="match status" value="1"/>
</dbReference>
<dbReference type="InterPro" id="IPR012336">
    <property type="entry name" value="Thioredoxin-like_fold"/>
</dbReference>
<dbReference type="Proteomes" id="UP001595456">
    <property type="component" value="Unassembled WGS sequence"/>
</dbReference>
<evidence type="ECO:0000256" key="1">
    <source>
        <dbReference type="SAM" id="SignalP"/>
    </source>
</evidence>
<keyword evidence="1" id="KW-0732">Signal</keyword>
<reference evidence="4" key="1">
    <citation type="journal article" date="2019" name="Int. J. Syst. Evol. Microbiol.">
        <title>The Global Catalogue of Microorganisms (GCM) 10K type strain sequencing project: providing services to taxonomists for standard genome sequencing and annotation.</title>
        <authorList>
            <consortium name="The Broad Institute Genomics Platform"/>
            <consortium name="The Broad Institute Genome Sequencing Center for Infectious Disease"/>
            <person name="Wu L."/>
            <person name="Ma J."/>
        </authorList>
    </citation>
    <scope>NUCLEOTIDE SEQUENCE [LARGE SCALE GENOMIC DNA]</scope>
    <source>
        <strain evidence="4">KCTC 52607</strain>
    </source>
</reference>
<dbReference type="EMBL" id="JBHRST010000020">
    <property type="protein sequence ID" value="MFC3098822.1"/>
    <property type="molecule type" value="Genomic_DNA"/>
</dbReference>
<evidence type="ECO:0000313" key="4">
    <source>
        <dbReference type="Proteomes" id="UP001595456"/>
    </source>
</evidence>
<feature type="signal peptide" evidence="1">
    <location>
        <begin position="1"/>
        <end position="21"/>
    </location>
</feature>
<name>A0ABV7EB57_9SPHN</name>
<feature type="domain" description="Thioredoxin-like fold" evidence="2">
    <location>
        <begin position="34"/>
        <end position="220"/>
    </location>
</feature>
<protein>
    <submittedName>
        <fullName evidence="3">DsbA family protein</fullName>
    </submittedName>
</protein>
<evidence type="ECO:0000259" key="2">
    <source>
        <dbReference type="Pfam" id="PF13462"/>
    </source>
</evidence>
<gene>
    <name evidence="3" type="ORF">ACFODU_13580</name>
</gene>
<accession>A0ABV7EB57</accession>
<dbReference type="RefSeq" id="WP_336926544.1">
    <property type="nucleotide sequence ID" value="NZ_JBANRO010000007.1"/>
</dbReference>
<dbReference type="SUPFAM" id="SSF52833">
    <property type="entry name" value="Thioredoxin-like"/>
    <property type="match status" value="1"/>
</dbReference>
<organism evidence="3 4">
    <name type="scientific">Alteraurantiacibacter palmitatis</name>
    <dbReference type="NCBI Taxonomy" id="2054628"/>
    <lineage>
        <taxon>Bacteria</taxon>
        <taxon>Pseudomonadati</taxon>
        <taxon>Pseudomonadota</taxon>
        <taxon>Alphaproteobacteria</taxon>
        <taxon>Sphingomonadales</taxon>
        <taxon>Erythrobacteraceae</taxon>
        <taxon>Alteraurantiacibacter</taxon>
    </lineage>
</organism>
<keyword evidence="4" id="KW-1185">Reference proteome</keyword>
<feature type="chain" id="PRO_5046516198" evidence="1">
    <location>
        <begin position="22"/>
        <end position="224"/>
    </location>
</feature>
<evidence type="ECO:0000313" key="3">
    <source>
        <dbReference type="EMBL" id="MFC3098822.1"/>
    </source>
</evidence>